<feature type="compositionally biased region" description="Gly residues" evidence="3">
    <location>
        <begin position="234"/>
        <end position="247"/>
    </location>
</feature>
<dbReference type="SUPFAM" id="SSF75217">
    <property type="entry name" value="alpha/beta knot"/>
    <property type="match status" value="1"/>
</dbReference>
<dbReference type="InterPro" id="IPR029064">
    <property type="entry name" value="Ribosomal_eL30-like_sf"/>
</dbReference>
<accession>A0ABP8TZ49</accession>
<dbReference type="PANTHER" id="PTHR43191">
    <property type="entry name" value="RRNA METHYLTRANSFERASE 3"/>
    <property type="match status" value="1"/>
</dbReference>
<dbReference type="Gene3D" id="3.30.1330.30">
    <property type="match status" value="1"/>
</dbReference>
<feature type="region of interest" description="Disordered" evidence="3">
    <location>
        <begin position="119"/>
        <end position="249"/>
    </location>
</feature>
<name>A0ABP8TZ49_9ACTN</name>
<evidence type="ECO:0000313" key="5">
    <source>
        <dbReference type="EMBL" id="GAA4617431.1"/>
    </source>
</evidence>
<comment type="caution">
    <text evidence="5">The sequence shown here is derived from an EMBL/GenBank/DDBJ whole genome shotgun (WGS) entry which is preliminary data.</text>
</comment>
<dbReference type="Pfam" id="PF00588">
    <property type="entry name" value="SpoU_methylase"/>
    <property type="match status" value="1"/>
</dbReference>
<dbReference type="InterPro" id="IPR051259">
    <property type="entry name" value="rRNA_Methyltransferase"/>
</dbReference>
<evidence type="ECO:0000256" key="1">
    <source>
        <dbReference type="ARBA" id="ARBA00022603"/>
    </source>
</evidence>
<dbReference type="InterPro" id="IPR029026">
    <property type="entry name" value="tRNA_m1G_MTases_N"/>
</dbReference>
<proteinExistence type="predicted"/>
<dbReference type="Gene3D" id="3.40.1280.10">
    <property type="match status" value="1"/>
</dbReference>
<dbReference type="EMBL" id="BAABHJ010000039">
    <property type="protein sequence ID" value="GAA4617431.1"/>
    <property type="molecule type" value="Genomic_DNA"/>
</dbReference>
<gene>
    <name evidence="5" type="ORF">GCM10023195_77860</name>
</gene>
<dbReference type="CDD" id="cd18095">
    <property type="entry name" value="SpoU-like_rRNA-MTase"/>
    <property type="match status" value="1"/>
</dbReference>
<reference evidence="6" key="1">
    <citation type="journal article" date="2019" name="Int. J. Syst. Evol. Microbiol.">
        <title>The Global Catalogue of Microorganisms (GCM) 10K type strain sequencing project: providing services to taxonomists for standard genome sequencing and annotation.</title>
        <authorList>
            <consortium name="The Broad Institute Genomics Platform"/>
            <consortium name="The Broad Institute Genome Sequencing Center for Infectious Disease"/>
            <person name="Wu L."/>
            <person name="Ma J."/>
        </authorList>
    </citation>
    <scope>NUCLEOTIDE SEQUENCE [LARGE SCALE GENOMIC DNA]</scope>
    <source>
        <strain evidence="6">JCM 17938</strain>
    </source>
</reference>
<sequence>MARLIPVTDPADLRLADYTRLRDVNLRKSLEAEHGLFMAEGEKVIRRAVATGYPVRSLLMARRWVEPLSDVVGDAPVYVADDEVIEAVTGFAVHRGALASMERLPLPSVAAVLAGARPASRHNDDAGHGYAGHGYADQGGGGQDGGGQDGGGQDGGGQRDDGQGDDGGGGEQDSGGQGGGQGDGGQGGGRSRPGGVARGEVLEVGGLGSAGLADGGGREGGRVRPGGRTSDGVPEGGGEGGRPGRGGRPQRILVLEDLVDHGNVGAIFRCAAALGVDAIILSPRCADPLYRRSVKVSMGAVFAIPYARMTDWHDGLAELRDAGFTLLALTPDQSAVPLQKAPMGERAALLLGTEGDGLSSRWLREADHPVCIPMSAGAMDLGVDSLNVVAATAIACHELMRGR</sequence>
<dbReference type="PANTHER" id="PTHR43191:SF12">
    <property type="entry name" value="RRNA METHYLASE"/>
    <property type="match status" value="1"/>
</dbReference>
<evidence type="ECO:0000256" key="2">
    <source>
        <dbReference type="ARBA" id="ARBA00022679"/>
    </source>
</evidence>
<protein>
    <recommendedName>
        <fullName evidence="4">tRNA/rRNA methyltransferase SpoU type domain-containing protein</fullName>
    </recommendedName>
</protein>
<keyword evidence="1" id="KW-0489">Methyltransferase</keyword>
<dbReference type="InterPro" id="IPR001537">
    <property type="entry name" value="SpoU_MeTrfase"/>
</dbReference>
<dbReference type="InterPro" id="IPR029028">
    <property type="entry name" value="Alpha/beta_knot_MTases"/>
</dbReference>
<evidence type="ECO:0000256" key="3">
    <source>
        <dbReference type="SAM" id="MobiDB-lite"/>
    </source>
</evidence>
<feature type="domain" description="tRNA/rRNA methyltransferase SpoU type" evidence="4">
    <location>
        <begin position="252"/>
        <end position="397"/>
    </location>
</feature>
<dbReference type="SUPFAM" id="SSF55315">
    <property type="entry name" value="L30e-like"/>
    <property type="match status" value="1"/>
</dbReference>
<organism evidence="5 6">
    <name type="scientific">Actinoallomurus liliacearum</name>
    <dbReference type="NCBI Taxonomy" id="1080073"/>
    <lineage>
        <taxon>Bacteria</taxon>
        <taxon>Bacillati</taxon>
        <taxon>Actinomycetota</taxon>
        <taxon>Actinomycetes</taxon>
        <taxon>Streptosporangiales</taxon>
        <taxon>Thermomonosporaceae</taxon>
        <taxon>Actinoallomurus</taxon>
    </lineage>
</organism>
<evidence type="ECO:0000259" key="4">
    <source>
        <dbReference type="Pfam" id="PF00588"/>
    </source>
</evidence>
<dbReference type="Proteomes" id="UP001500212">
    <property type="component" value="Unassembled WGS sequence"/>
</dbReference>
<evidence type="ECO:0000313" key="6">
    <source>
        <dbReference type="Proteomes" id="UP001500212"/>
    </source>
</evidence>
<keyword evidence="2" id="KW-0808">Transferase</keyword>
<feature type="compositionally biased region" description="Gly residues" evidence="3">
    <location>
        <begin position="205"/>
        <end position="215"/>
    </location>
</feature>
<keyword evidence="6" id="KW-1185">Reference proteome</keyword>
<feature type="compositionally biased region" description="Gly residues" evidence="3">
    <location>
        <begin position="165"/>
        <end position="192"/>
    </location>
</feature>
<feature type="compositionally biased region" description="Gly residues" evidence="3">
    <location>
        <begin position="129"/>
        <end position="156"/>
    </location>
</feature>